<accession>A0A4Y4E082</accession>
<feature type="compositionally biased region" description="Basic residues" evidence="8">
    <location>
        <begin position="35"/>
        <end position="44"/>
    </location>
</feature>
<evidence type="ECO:0000259" key="11">
    <source>
        <dbReference type="Pfam" id="PF19040"/>
    </source>
</evidence>
<protein>
    <submittedName>
        <fullName evidence="12">Acyltransferase</fullName>
    </submittedName>
</protein>
<feature type="transmembrane region" description="Helical" evidence="9">
    <location>
        <begin position="327"/>
        <end position="346"/>
    </location>
</feature>
<dbReference type="RefSeq" id="WP_170227150.1">
    <property type="nucleotide sequence ID" value="NZ_BJNZ01000001.1"/>
</dbReference>
<dbReference type="InterPro" id="IPR002656">
    <property type="entry name" value="Acyl_transf_3_dom"/>
</dbReference>
<name>A0A4Y4E082_CELCE</name>
<keyword evidence="2" id="KW-1003">Cell membrane</keyword>
<feature type="domain" description="SGNH" evidence="11">
    <location>
        <begin position="574"/>
        <end position="782"/>
    </location>
</feature>
<comment type="caution">
    <text evidence="12">The sequence shown here is derived from an EMBL/GenBank/DDBJ whole genome shotgun (WGS) entry which is preliminary data.</text>
</comment>
<keyword evidence="3 12" id="KW-0808">Transferase</keyword>
<organism evidence="12 13">
    <name type="scientific">Cellulosimicrobium cellulans</name>
    <name type="common">Arthrobacter luteus</name>
    <dbReference type="NCBI Taxonomy" id="1710"/>
    <lineage>
        <taxon>Bacteria</taxon>
        <taxon>Bacillati</taxon>
        <taxon>Actinomycetota</taxon>
        <taxon>Actinomycetes</taxon>
        <taxon>Micrococcales</taxon>
        <taxon>Promicromonosporaceae</taxon>
        <taxon>Cellulosimicrobium</taxon>
    </lineage>
</organism>
<dbReference type="CDD" id="cd00229">
    <property type="entry name" value="SGNH_hydrolase"/>
    <property type="match status" value="1"/>
</dbReference>
<comment type="subcellular location">
    <subcellularLocation>
        <location evidence="1">Cell membrane</location>
        <topology evidence="1">Multi-pass membrane protein</topology>
    </subcellularLocation>
</comment>
<keyword evidence="6 9" id="KW-0472">Membrane</keyword>
<feature type="transmembrane region" description="Helical" evidence="9">
    <location>
        <begin position="466"/>
        <end position="485"/>
    </location>
</feature>
<evidence type="ECO:0000259" key="10">
    <source>
        <dbReference type="Pfam" id="PF01757"/>
    </source>
</evidence>
<proteinExistence type="predicted"/>
<feature type="compositionally biased region" description="Basic and acidic residues" evidence="8">
    <location>
        <begin position="45"/>
        <end position="55"/>
    </location>
</feature>
<sequence>MTGDHPIVVALPTGEPDHDASDGGAPSRQPLMTRRERRLHRERQRAHETGPRRGQGELVALPTAHAEPGDSGFARPDEVAVPTRRPSPSETAVPSSGPVWHPTSTVAPAPPVLQFVPDEPRAAPQAVVPPVVPVVPVASAPAGPPTADEARSVERPAPQGPSPWFFPAVDGLRGIAIASVLLYHTNWSPRGLFGVDVFFVISGFLITLLLLRELGRTGRIDLGSFFAKRVKRLVPGLLVTLAVVLLLVWIWGTPQELRAAADKAVFSVLQIANWRQLTSGDAYWDQAGQISPLAHMWSLSITEQFYVVWPFVLLGLWFVCRRRPRAVVVALIGLALASAAVAPLMWDGSNSDRLYLGTETRAVGFVAGALMAAVVYARTARRIESGVRGEPTAAARFGVTTVSVVSLAAVLAASVLTTSYHEPWLYQGGIAAVALAAAVFTASLCSEANMLSRFFAARAFTSFGRVSYTVYLLHLPVYWFLIASGRGIEPLGLFVVGGGVTWLVALVLHHGLTERLRLAPWRVSRAVPALGIACAVVLVAGVYGPGVKDAQLSSTDVLVTDADRDFTLEPGHAGGRPVVLTLGDSLANDVATMLVEHGTGSFAVVDGGVGGCGIFEPDGKVRASSGYEWTDQARCASWRTSYPRLIESHQPDLVVVHTSWDAAEQLLGDRWLEPRDREWADRYRAHLDQLVGWVAASAPHAQIVLMTDRPTNGIISDPDQMRAFNDVMETYAAETSGVLLLDLHAALCPDGTSCRSETEDGQGIYLEDDVHLADDGMEFLVPWLERQLAQFQSTED</sequence>
<evidence type="ECO:0000256" key="7">
    <source>
        <dbReference type="ARBA" id="ARBA00023315"/>
    </source>
</evidence>
<evidence type="ECO:0000256" key="4">
    <source>
        <dbReference type="ARBA" id="ARBA00022692"/>
    </source>
</evidence>
<evidence type="ECO:0000256" key="8">
    <source>
        <dbReference type="SAM" id="MobiDB-lite"/>
    </source>
</evidence>
<feature type="transmembrane region" description="Helical" evidence="9">
    <location>
        <begin position="397"/>
        <end position="418"/>
    </location>
</feature>
<reference evidence="12 13" key="1">
    <citation type="submission" date="2019-06" db="EMBL/GenBank/DDBJ databases">
        <title>Whole genome shotgun sequence of Cellulosimicrobium cellulans NBRC 15516.</title>
        <authorList>
            <person name="Hosoyama A."/>
            <person name="Uohara A."/>
            <person name="Ohji S."/>
            <person name="Ichikawa N."/>
        </authorList>
    </citation>
    <scope>NUCLEOTIDE SEQUENCE [LARGE SCALE GENOMIC DNA]</scope>
    <source>
        <strain evidence="12 13">NBRC 15516</strain>
    </source>
</reference>
<gene>
    <name evidence="12" type="ORF">CCE02nite_00200</name>
</gene>
<evidence type="ECO:0000256" key="5">
    <source>
        <dbReference type="ARBA" id="ARBA00022989"/>
    </source>
</evidence>
<feature type="transmembrane region" description="Helical" evidence="9">
    <location>
        <begin position="523"/>
        <end position="544"/>
    </location>
</feature>
<evidence type="ECO:0000256" key="6">
    <source>
        <dbReference type="ARBA" id="ARBA00023136"/>
    </source>
</evidence>
<feature type="transmembrane region" description="Helical" evidence="9">
    <location>
        <begin position="304"/>
        <end position="320"/>
    </location>
</feature>
<dbReference type="SUPFAM" id="SSF52266">
    <property type="entry name" value="SGNH hydrolase"/>
    <property type="match status" value="1"/>
</dbReference>
<keyword evidence="5 9" id="KW-1133">Transmembrane helix</keyword>
<dbReference type="GO" id="GO:0009103">
    <property type="term" value="P:lipopolysaccharide biosynthetic process"/>
    <property type="evidence" value="ECO:0007669"/>
    <property type="project" value="TreeGrafter"/>
</dbReference>
<dbReference type="Gene3D" id="3.40.50.1110">
    <property type="entry name" value="SGNH hydrolase"/>
    <property type="match status" value="1"/>
</dbReference>
<dbReference type="GO" id="GO:0005886">
    <property type="term" value="C:plasma membrane"/>
    <property type="evidence" value="ECO:0007669"/>
    <property type="project" value="UniProtKB-SubCell"/>
</dbReference>
<dbReference type="AlphaFoldDB" id="A0A4Y4E082"/>
<dbReference type="EMBL" id="BJNZ01000001">
    <property type="protein sequence ID" value="GED08021.1"/>
    <property type="molecule type" value="Genomic_DNA"/>
</dbReference>
<feature type="transmembrane region" description="Helical" evidence="9">
    <location>
        <begin position="358"/>
        <end position="377"/>
    </location>
</feature>
<dbReference type="Pfam" id="PF01757">
    <property type="entry name" value="Acyl_transf_3"/>
    <property type="match status" value="1"/>
</dbReference>
<dbReference type="PANTHER" id="PTHR23028">
    <property type="entry name" value="ACETYLTRANSFERASE"/>
    <property type="match status" value="1"/>
</dbReference>
<feature type="region of interest" description="Disordered" evidence="8">
    <location>
        <begin position="1"/>
        <end position="100"/>
    </location>
</feature>
<feature type="transmembrane region" description="Helical" evidence="9">
    <location>
        <begin position="424"/>
        <end position="445"/>
    </location>
</feature>
<dbReference type="Pfam" id="PF19040">
    <property type="entry name" value="SGNH"/>
    <property type="match status" value="1"/>
</dbReference>
<evidence type="ECO:0000313" key="12">
    <source>
        <dbReference type="EMBL" id="GED08021.1"/>
    </source>
</evidence>
<dbReference type="GO" id="GO:0016747">
    <property type="term" value="F:acyltransferase activity, transferring groups other than amino-acyl groups"/>
    <property type="evidence" value="ECO:0007669"/>
    <property type="project" value="InterPro"/>
</dbReference>
<dbReference type="Proteomes" id="UP000316659">
    <property type="component" value="Unassembled WGS sequence"/>
</dbReference>
<keyword evidence="4 9" id="KW-0812">Transmembrane</keyword>
<dbReference type="PANTHER" id="PTHR23028:SF53">
    <property type="entry name" value="ACYL_TRANSF_3 DOMAIN-CONTAINING PROTEIN"/>
    <property type="match status" value="1"/>
</dbReference>
<feature type="domain" description="Acyltransferase 3" evidence="10">
    <location>
        <begin position="167"/>
        <end position="509"/>
    </location>
</feature>
<dbReference type="InterPro" id="IPR050879">
    <property type="entry name" value="Acyltransferase_3"/>
</dbReference>
<evidence type="ECO:0000256" key="3">
    <source>
        <dbReference type="ARBA" id="ARBA00022679"/>
    </source>
</evidence>
<dbReference type="InterPro" id="IPR043968">
    <property type="entry name" value="SGNH"/>
</dbReference>
<keyword evidence="7 12" id="KW-0012">Acyltransferase</keyword>
<evidence type="ECO:0000256" key="9">
    <source>
        <dbReference type="SAM" id="Phobius"/>
    </source>
</evidence>
<evidence type="ECO:0000256" key="2">
    <source>
        <dbReference type="ARBA" id="ARBA00022475"/>
    </source>
</evidence>
<evidence type="ECO:0000256" key="1">
    <source>
        <dbReference type="ARBA" id="ARBA00004651"/>
    </source>
</evidence>
<dbReference type="InterPro" id="IPR036514">
    <property type="entry name" value="SGNH_hydro_sf"/>
</dbReference>
<feature type="transmembrane region" description="Helical" evidence="9">
    <location>
        <begin position="232"/>
        <end position="252"/>
    </location>
</feature>
<feature type="transmembrane region" description="Helical" evidence="9">
    <location>
        <begin position="491"/>
        <end position="511"/>
    </location>
</feature>
<feature type="transmembrane region" description="Helical" evidence="9">
    <location>
        <begin position="191"/>
        <end position="211"/>
    </location>
</feature>
<evidence type="ECO:0000313" key="13">
    <source>
        <dbReference type="Proteomes" id="UP000316659"/>
    </source>
</evidence>